<evidence type="ECO:0000256" key="4">
    <source>
        <dbReference type="ARBA" id="ARBA00068398"/>
    </source>
</evidence>
<comment type="subcellular location">
    <subcellularLocation>
        <location evidence="1">Cytoplasm</location>
    </subcellularLocation>
</comment>
<dbReference type="InterPro" id="IPR007052">
    <property type="entry name" value="CS_dom"/>
</dbReference>
<evidence type="ECO:0000313" key="8">
    <source>
        <dbReference type="Proteomes" id="UP000076881"/>
    </source>
</evidence>
<dbReference type="Proteomes" id="UP000076881">
    <property type="component" value="Unassembled WGS sequence"/>
</dbReference>
<dbReference type="GO" id="GO:0006457">
    <property type="term" value="P:protein folding"/>
    <property type="evidence" value="ECO:0007669"/>
    <property type="project" value="TreeGrafter"/>
</dbReference>
<comment type="function">
    <text evidence="3">Required for nuclear movement. May interact between microtubules and nuclei and/or may be involved in the generation of force used to move nuclei during interphase.</text>
</comment>
<dbReference type="SUPFAM" id="SSF49764">
    <property type="entry name" value="HSP20-like chaperones"/>
    <property type="match status" value="1"/>
</dbReference>
<evidence type="ECO:0000256" key="1">
    <source>
        <dbReference type="ARBA" id="ARBA00004496"/>
    </source>
</evidence>
<dbReference type="AlphaFoldDB" id="A0A162KTV2"/>
<evidence type="ECO:0000313" key="7">
    <source>
        <dbReference type="EMBL" id="OAA79768.1"/>
    </source>
</evidence>
<evidence type="ECO:0000256" key="3">
    <source>
        <dbReference type="ARBA" id="ARBA00059400"/>
    </source>
</evidence>
<keyword evidence="2" id="KW-0963">Cytoplasm</keyword>
<evidence type="ECO:0000256" key="5">
    <source>
        <dbReference type="SAM" id="MobiDB-lite"/>
    </source>
</evidence>
<proteinExistence type="predicted"/>
<dbReference type="GO" id="GO:0051082">
    <property type="term" value="F:unfolded protein binding"/>
    <property type="evidence" value="ECO:0007669"/>
    <property type="project" value="TreeGrafter"/>
</dbReference>
<organism evidence="7 8">
    <name type="scientific">Akanthomyces lecanii RCEF 1005</name>
    <dbReference type="NCBI Taxonomy" id="1081108"/>
    <lineage>
        <taxon>Eukaryota</taxon>
        <taxon>Fungi</taxon>
        <taxon>Dikarya</taxon>
        <taxon>Ascomycota</taxon>
        <taxon>Pezizomycotina</taxon>
        <taxon>Sordariomycetes</taxon>
        <taxon>Hypocreomycetidae</taxon>
        <taxon>Hypocreales</taxon>
        <taxon>Cordycipitaceae</taxon>
        <taxon>Akanthomyces</taxon>
        <taxon>Cordyceps confragosa</taxon>
    </lineage>
</organism>
<evidence type="ECO:0000256" key="2">
    <source>
        <dbReference type="ARBA" id="ARBA00022490"/>
    </source>
</evidence>
<sequence>MTDKDPSPAEDAASRAKELEEQASLPYKWTQTIGELDVTFTVPGNMKSRDLVVEIKKLKLTAGIKGQDPIINGDLPHAILVDDSTWTLSTNADGTKTVEIHLDKVNKMEWWAHVVTAAPKIDVTKIQPENSKLSDLDGQTRGMVEKMMFDQRQKEQGLPSSDEQKKADILKKFQDQHPEMDFSKAKFS</sequence>
<comment type="caution">
    <text evidence="7">The sequence shown here is derived from an EMBL/GenBank/DDBJ whole genome shotgun (WGS) entry which is preliminary data.</text>
</comment>
<feature type="domain" description="CS" evidence="6">
    <location>
        <begin position="22"/>
        <end position="115"/>
    </location>
</feature>
<name>A0A162KTV2_CORDF</name>
<dbReference type="Gene3D" id="2.60.40.790">
    <property type="match status" value="1"/>
</dbReference>
<dbReference type="STRING" id="1081108.A0A162KTV2"/>
<feature type="compositionally biased region" description="Basic and acidic residues" evidence="5">
    <location>
        <begin position="162"/>
        <end position="188"/>
    </location>
</feature>
<dbReference type="OrthoDB" id="416217at2759"/>
<dbReference type="FunFam" id="2.60.40.790:FF:000001">
    <property type="entry name" value="Nuclear migration protein nudC"/>
    <property type="match status" value="1"/>
</dbReference>
<dbReference type="PANTHER" id="PTHR12356:SF3">
    <property type="entry name" value="NUCLEAR MIGRATION PROTEIN NUDC"/>
    <property type="match status" value="1"/>
</dbReference>
<dbReference type="GO" id="GO:0005737">
    <property type="term" value="C:cytoplasm"/>
    <property type="evidence" value="ECO:0007669"/>
    <property type="project" value="UniProtKB-SubCell"/>
</dbReference>
<dbReference type="InterPro" id="IPR037898">
    <property type="entry name" value="NudC_fam"/>
</dbReference>
<dbReference type="PROSITE" id="PS51203">
    <property type="entry name" value="CS"/>
    <property type="match status" value="1"/>
</dbReference>
<dbReference type="CDD" id="cd06467">
    <property type="entry name" value="p23_NUDC_like"/>
    <property type="match status" value="1"/>
</dbReference>
<evidence type="ECO:0000259" key="6">
    <source>
        <dbReference type="PROSITE" id="PS51203"/>
    </source>
</evidence>
<feature type="compositionally biased region" description="Basic and acidic residues" evidence="5">
    <location>
        <begin position="1"/>
        <end position="20"/>
    </location>
</feature>
<keyword evidence="8" id="KW-1185">Reference proteome</keyword>
<dbReference type="Pfam" id="PF04969">
    <property type="entry name" value="CS"/>
    <property type="match status" value="1"/>
</dbReference>
<feature type="region of interest" description="Disordered" evidence="5">
    <location>
        <begin position="148"/>
        <end position="188"/>
    </location>
</feature>
<dbReference type="InterPro" id="IPR008978">
    <property type="entry name" value="HSP20-like_chaperone"/>
</dbReference>
<protein>
    <recommendedName>
        <fullName evidence="4">Nuclear movement protein nudC</fullName>
    </recommendedName>
</protein>
<reference evidence="7 8" key="1">
    <citation type="journal article" date="2016" name="Genome Biol. Evol.">
        <title>Divergent and convergent evolution of fungal pathogenicity.</title>
        <authorList>
            <person name="Shang Y."/>
            <person name="Xiao G."/>
            <person name="Zheng P."/>
            <person name="Cen K."/>
            <person name="Zhan S."/>
            <person name="Wang C."/>
        </authorList>
    </citation>
    <scope>NUCLEOTIDE SEQUENCE [LARGE SCALE GENOMIC DNA]</scope>
    <source>
        <strain evidence="7 8">RCEF 1005</strain>
    </source>
</reference>
<dbReference type="PANTHER" id="PTHR12356">
    <property type="entry name" value="NUCLEAR MOVEMENT PROTEIN NUDC"/>
    <property type="match status" value="1"/>
</dbReference>
<dbReference type="EMBL" id="AZHF01000002">
    <property type="protein sequence ID" value="OAA79768.1"/>
    <property type="molecule type" value="Genomic_DNA"/>
</dbReference>
<accession>A0A162KTV2</accession>
<gene>
    <name evidence="7" type="ORF">LEL_03254</name>
</gene>
<feature type="region of interest" description="Disordered" evidence="5">
    <location>
        <begin position="1"/>
        <end position="21"/>
    </location>
</feature>